<evidence type="ECO:0000259" key="4">
    <source>
        <dbReference type="Pfam" id="PF01464"/>
    </source>
</evidence>
<keyword evidence="3" id="KW-0812">Transmembrane</keyword>
<dbReference type="AlphaFoldDB" id="A0A1X7BRN4"/>
<sequence length="272" mass="30140">MIKCATPTPAEKMLARPRRRVSRYARLCRMFAGNLSLVIPGTFAYLIATTNLAFPATAGICDAAARQAATETGVPFAVLWSITRSETGRSSGGKLRPWPWTVNMEGAGHWFETRNAAKNFVLSRYNQGARSFDIGCFQINHRWHGASFRSIDHMFEPLENARYAASFLLRLYREFGNWSTAAGAYHSRTPEHANRYKARFNRIRQRHRLGGSGQLAGSEALPTTVSEPQAPRQNNYPLLVSSGSTGARGSLVSLNNDQTKAFLRLSPTLEGS</sequence>
<organism evidence="5 6">
    <name type="scientific">Roseovarius aestuarii</name>
    <dbReference type="NCBI Taxonomy" id="475083"/>
    <lineage>
        <taxon>Bacteria</taxon>
        <taxon>Pseudomonadati</taxon>
        <taxon>Pseudomonadota</taxon>
        <taxon>Alphaproteobacteria</taxon>
        <taxon>Rhodobacterales</taxon>
        <taxon>Roseobacteraceae</taxon>
        <taxon>Roseovarius</taxon>
    </lineage>
</organism>
<feature type="region of interest" description="Disordered" evidence="2">
    <location>
        <begin position="211"/>
        <end position="240"/>
    </location>
</feature>
<dbReference type="Proteomes" id="UP000193224">
    <property type="component" value="Unassembled WGS sequence"/>
</dbReference>
<evidence type="ECO:0000256" key="3">
    <source>
        <dbReference type="SAM" id="Phobius"/>
    </source>
</evidence>
<evidence type="ECO:0000313" key="6">
    <source>
        <dbReference type="Proteomes" id="UP000193224"/>
    </source>
</evidence>
<evidence type="ECO:0000256" key="2">
    <source>
        <dbReference type="SAM" id="MobiDB-lite"/>
    </source>
</evidence>
<feature type="domain" description="Transglycosylase SLT" evidence="4">
    <location>
        <begin position="130"/>
        <end position="194"/>
    </location>
</feature>
<dbReference type="SUPFAM" id="SSF53955">
    <property type="entry name" value="Lysozyme-like"/>
    <property type="match status" value="1"/>
</dbReference>
<evidence type="ECO:0000256" key="1">
    <source>
        <dbReference type="ARBA" id="ARBA00009387"/>
    </source>
</evidence>
<accession>A0A1X7BRN4</accession>
<dbReference type="EMBL" id="FWXB01000005">
    <property type="protein sequence ID" value="SMC11859.1"/>
    <property type="molecule type" value="Genomic_DNA"/>
</dbReference>
<keyword evidence="3" id="KW-0472">Membrane</keyword>
<keyword evidence="3" id="KW-1133">Transmembrane helix</keyword>
<name>A0A1X7BRN4_9RHOB</name>
<comment type="similarity">
    <text evidence="1">Belongs to the virb1 family.</text>
</comment>
<feature type="transmembrane region" description="Helical" evidence="3">
    <location>
        <begin position="27"/>
        <end position="48"/>
    </location>
</feature>
<keyword evidence="6" id="KW-1185">Reference proteome</keyword>
<gene>
    <name evidence="5" type="ORF">ROA7745_01679</name>
</gene>
<protein>
    <submittedName>
        <fullName evidence="5">Transglycosylase SLT domain protein</fullName>
    </submittedName>
</protein>
<dbReference type="InterPro" id="IPR023346">
    <property type="entry name" value="Lysozyme-like_dom_sf"/>
</dbReference>
<reference evidence="5 6" key="1">
    <citation type="submission" date="2017-03" db="EMBL/GenBank/DDBJ databases">
        <authorList>
            <person name="Afonso C.L."/>
            <person name="Miller P.J."/>
            <person name="Scott M.A."/>
            <person name="Spackman E."/>
            <person name="Goraichik I."/>
            <person name="Dimitrov K.M."/>
            <person name="Suarez D.L."/>
            <person name="Swayne D.E."/>
        </authorList>
    </citation>
    <scope>NUCLEOTIDE SEQUENCE [LARGE SCALE GENOMIC DNA]</scope>
    <source>
        <strain evidence="5 6">CECT 7745</strain>
    </source>
</reference>
<dbReference type="InterPro" id="IPR008258">
    <property type="entry name" value="Transglycosylase_SLT_dom_1"/>
</dbReference>
<dbReference type="Gene3D" id="1.10.530.10">
    <property type="match status" value="1"/>
</dbReference>
<dbReference type="Pfam" id="PF01464">
    <property type="entry name" value="SLT"/>
    <property type="match status" value="1"/>
</dbReference>
<evidence type="ECO:0000313" key="5">
    <source>
        <dbReference type="EMBL" id="SMC11859.1"/>
    </source>
</evidence>
<feature type="compositionally biased region" description="Polar residues" evidence="2">
    <location>
        <begin position="221"/>
        <end position="240"/>
    </location>
</feature>
<proteinExistence type="inferred from homology"/>